<dbReference type="EMBL" id="PYVG01000031">
    <property type="protein sequence ID" value="PTB88840.1"/>
    <property type="molecule type" value="Genomic_DNA"/>
</dbReference>
<organism evidence="3 4">
    <name type="scientific">Pseudidiomarina aestuarii</name>
    <dbReference type="NCBI Taxonomy" id="624146"/>
    <lineage>
        <taxon>Bacteria</taxon>
        <taxon>Pseudomonadati</taxon>
        <taxon>Pseudomonadota</taxon>
        <taxon>Gammaproteobacteria</taxon>
        <taxon>Alteromonadales</taxon>
        <taxon>Idiomarinaceae</taxon>
        <taxon>Pseudidiomarina</taxon>
    </lineage>
</organism>
<dbReference type="GO" id="GO:0030288">
    <property type="term" value="C:outer membrane-bounded periplasmic space"/>
    <property type="evidence" value="ECO:0007669"/>
    <property type="project" value="InterPro"/>
</dbReference>
<feature type="signal peptide" evidence="2">
    <location>
        <begin position="1"/>
        <end position="28"/>
    </location>
</feature>
<accession>A0A6N4DF55</accession>
<feature type="region of interest" description="Disordered" evidence="1">
    <location>
        <begin position="466"/>
        <end position="501"/>
    </location>
</feature>
<comment type="caution">
    <text evidence="3">The sequence shown here is derived from an EMBL/GenBank/DDBJ whole genome shotgun (WGS) entry which is preliminary data.</text>
</comment>
<gene>
    <name evidence="3" type="ORF">C9928_05415</name>
</gene>
<name>A0A6N4DF55_9GAMM</name>
<dbReference type="Proteomes" id="UP000241514">
    <property type="component" value="Unassembled WGS sequence"/>
</dbReference>
<evidence type="ECO:0000313" key="4">
    <source>
        <dbReference type="Proteomes" id="UP000241514"/>
    </source>
</evidence>
<feature type="region of interest" description="Disordered" evidence="1">
    <location>
        <begin position="175"/>
        <end position="195"/>
    </location>
</feature>
<protein>
    <submittedName>
        <fullName evidence="3">Uncharacterized protein</fullName>
    </submittedName>
</protein>
<evidence type="ECO:0000256" key="2">
    <source>
        <dbReference type="SAM" id="SignalP"/>
    </source>
</evidence>
<keyword evidence="2" id="KW-0732">Signal</keyword>
<proteinExistence type="predicted"/>
<dbReference type="AlphaFoldDB" id="A0A6N4DF55"/>
<sequence length="501" mass="55481">MKQLANWFATHRIIWTVSTIFLSSNAIAQNSCDEMLEEIDAVSGAVPKFESGRLASVSMYGEGTFTSPKRSLIANARAQAELQAKSSLSSFFETQLQQGSLYQSLVDSSEVTSEAGITEGEAIELRRTTSFISENTSAVLKGIVKLDECVDTEEKFVLVRMGWKPDFVEQIGQNHRDISSSESTSDNVNNSNRDLQSPGIKYIEVNSTGFGQSYDDAIRSALRYAISQVFGEAIASSQAVTTQIDSIELSDSDNDSYGISAEGRSVSTTNVSISSGTIHKYEIIDITETNDGYEASLRVVLADYESGIDTTKQNIVVLPTLSNDNHHEIADSVQRRLEQALVKSQKFNLLDREFLDSAERELGFIASGNSPVEELSRLGNQIGADLLVITEITNYVIDERERRVGDRIMTRSELNAEVRLKIINPATTQIIVSELITIERQRVPKPSLSKYASIISRRLSAQVLGAQATREKKVAPPDVSEAKKRAMERQKKLEKEHEDDW</sequence>
<reference evidence="3 4" key="1">
    <citation type="submission" date="2018-03" db="EMBL/GenBank/DDBJ databases">
        <title>Cross-interface Injection: A General Nanoliter Liquid Handling Method Applied to Single Cells Genome Amplification Automated Nanoliter Liquid Handling Applied to Single Cell Multiple Displacement Amplification.</title>
        <authorList>
            <person name="Yun J."/>
            <person name="Xu P."/>
            <person name="Xu J."/>
            <person name="Dai X."/>
            <person name="Wang Y."/>
            <person name="Zheng X."/>
            <person name="Cao C."/>
            <person name="Yi Q."/>
            <person name="Zhu Y."/>
            <person name="Wang L."/>
            <person name="Dong Z."/>
            <person name="Huang Y."/>
            <person name="Huang L."/>
            <person name="Du W."/>
        </authorList>
    </citation>
    <scope>NUCLEOTIDE SEQUENCE [LARGE SCALE GENOMIC DNA]</scope>
    <source>
        <strain evidence="3 4">A9-4</strain>
    </source>
</reference>
<feature type="compositionally biased region" description="Polar residues" evidence="1">
    <location>
        <begin position="180"/>
        <end position="195"/>
    </location>
</feature>
<dbReference type="InterPro" id="IPR005534">
    <property type="entry name" value="Curli_assmbl/transp-comp_CsgG"/>
</dbReference>
<evidence type="ECO:0000313" key="3">
    <source>
        <dbReference type="EMBL" id="PTB88840.1"/>
    </source>
</evidence>
<dbReference type="Pfam" id="PF03783">
    <property type="entry name" value="CsgG"/>
    <property type="match status" value="1"/>
</dbReference>
<dbReference type="Gene3D" id="3.40.50.10610">
    <property type="entry name" value="ABC-type transport auxiliary lipoprotein component"/>
    <property type="match status" value="1"/>
</dbReference>
<evidence type="ECO:0000256" key="1">
    <source>
        <dbReference type="SAM" id="MobiDB-lite"/>
    </source>
</evidence>
<feature type="chain" id="PRO_5026964419" evidence="2">
    <location>
        <begin position="29"/>
        <end position="501"/>
    </location>
</feature>
<feature type="compositionally biased region" description="Basic and acidic residues" evidence="1">
    <location>
        <begin position="469"/>
        <end position="501"/>
    </location>
</feature>